<reference evidence="2 3" key="1">
    <citation type="submission" date="2019-04" db="EMBL/GenBank/DDBJ databases">
        <authorList>
            <person name="Feng G."/>
            <person name="Zhu H."/>
        </authorList>
    </citation>
    <scope>NUCLEOTIDE SEQUENCE [LARGE SCALE GENOMIC DNA]</scope>
    <source>
        <strain evidence="2 3">6HR-1</strain>
    </source>
</reference>
<dbReference type="Gene3D" id="3.40.50.150">
    <property type="entry name" value="Vaccinia Virus protein VP39"/>
    <property type="match status" value="1"/>
</dbReference>
<dbReference type="Pfam" id="PF13649">
    <property type="entry name" value="Methyltransf_25"/>
    <property type="match status" value="1"/>
</dbReference>
<name>A0A4Z0NUJ4_9HYPH</name>
<comment type="caution">
    <text evidence="2">The sequence shown here is derived from an EMBL/GenBank/DDBJ whole genome shotgun (WGS) entry which is preliminary data.</text>
</comment>
<organism evidence="2 3">
    <name type="scientific">Methylobacterium nonmethylotrophicum</name>
    <dbReference type="NCBI Taxonomy" id="1141884"/>
    <lineage>
        <taxon>Bacteria</taxon>
        <taxon>Pseudomonadati</taxon>
        <taxon>Pseudomonadota</taxon>
        <taxon>Alphaproteobacteria</taxon>
        <taxon>Hyphomicrobiales</taxon>
        <taxon>Methylobacteriaceae</taxon>
        <taxon>Methylobacterium</taxon>
    </lineage>
</organism>
<dbReference type="InterPro" id="IPR029063">
    <property type="entry name" value="SAM-dependent_MTases_sf"/>
</dbReference>
<dbReference type="OrthoDB" id="1853779at2"/>
<dbReference type="EMBL" id="SRLB01000006">
    <property type="protein sequence ID" value="TGE00245.1"/>
    <property type="molecule type" value="Genomic_DNA"/>
</dbReference>
<keyword evidence="3" id="KW-1185">Reference proteome</keyword>
<dbReference type="GO" id="GO:0008168">
    <property type="term" value="F:methyltransferase activity"/>
    <property type="evidence" value="ECO:0007669"/>
    <property type="project" value="UniProtKB-KW"/>
</dbReference>
<dbReference type="PANTHER" id="PTHR42912">
    <property type="entry name" value="METHYLTRANSFERASE"/>
    <property type="match status" value="1"/>
</dbReference>
<dbReference type="CDD" id="cd02440">
    <property type="entry name" value="AdoMet_MTases"/>
    <property type="match status" value="1"/>
</dbReference>
<dbReference type="Proteomes" id="UP000297535">
    <property type="component" value="Unassembled WGS sequence"/>
</dbReference>
<sequence length="281" mass="29247">MTDLTILEQCGRGEISPQIALSRLLLAGGPVDAGHLAREAAAHPDSAPLAALARLAARHGDRLEGLGRLARSGLWPSGDDVFGATAALFDRLAAEAPEAGVAFYSLGDPDELAAATAELAGIVRAWSPAATGRILDLGCGIGRLALALGPEAESVLGLDLSEGMIAEACRRARGRGNVRFARSDGRRWPLGDGEIDVVVAADSLPYAVEAGAVAEVVAEAARVLRPGGDLLVFNWSYRGDPGRDVAEARSLAAACGFEVVRAGEKPFAIWDAVSFHLRRAR</sequence>
<accession>A0A4Z0NUJ4</accession>
<dbReference type="AlphaFoldDB" id="A0A4Z0NUJ4"/>
<dbReference type="PANTHER" id="PTHR42912:SF45">
    <property type="entry name" value="23S RRNA (GUANINE(745)-N(1))-METHYLTRANSFERASE"/>
    <property type="match status" value="1"/>
</dbReference>
<feature type="domain" description="Methyltransferase" evidence="1">
    <location>
        <begin position="134"/>
        <end position="228"/>
    </location>
</feature>
<keyword evidence="2" id="KW-0808">Transferase</keyword>
<dbReference type="InterPro" id="IPR050508">
    <property type="entry name" value="Methyltransf_Superfamily"/>
</dbReference>
<evidence type="ECO:0000313" key="3">
    <source>
        <dbReference type="Proteomes" id="UP000297535"/>
    </source>
</evidence>
<dbReference type="GO" id="GO:0032259">
    <property type="term" value="P:methylation"/>
    <property type="evidence" value="ECO:0007669"/>
    <property type="project" value="UniProtKB-KW"/>
</dbReference>
<proteinExistence type="predicted"/>
<protein>
    <submittedName>
        <fullName evidence="2">Class I SAM-dependent methyltransferase</fullName>
    </submittedName>
</protein>
<keyword evidence="2" id="KW-0489">Methyltransferase</keyword>
<dbReference type="SUPFAM" id="SSF53335">
    <property type="entry name" value="S-adenosyl-L-methionine-dependent methyltransferases"/>
    <property type="match status" value="1"/>
</dbReference>
<evidence type="ECO:0000259" key="1">
    <source>
        <dbReference type="Pfam" id="PF13649"/>
    </source>
</evidence>
<gene>
    <name evidence="2" type="ORF">EU555_10130</name>
</gene>
<dbReference type="InterPro" id="IPR041698">
    <property type="entry name" value="Methyltransf_25"/>
</dbReference>
<dbReference type="RefSeq" id="WP_135414526.1">
    <property type="nucleotide sequence ID" value="NZ_SRLB01000006.1"/>
</dbReference>
<evidence type="ECO:0000313" key="2">
    <source>
        <dbReference type="EMBL" id="TGE00245.1"/>
    </source>
</evidence>